<keyword evidence="1" id="KW-0378">Hydrolase</keyword>
<dbReference type="Gene3D" id="3.30.420.10">
    <property type="entry name" value="Ribonuclease H-like superfamily/Ribonuclease H"/>
    <property type="match status" value="1"/>
</dbReference>
<evidence type="ECO:0000313" key="1">
    <source>
        <dbReference type="EMBL" id="NII42266.1"/>
    </source>
</evidence>
<keyword evidence="2" id="KW-1185">Reference proteome</keyword>
<dbReference type="InterPro" id="IPR036397">
    <property type="entry name" value="RNaseH_sf"/>
</dbReference>
<dbReference type="SUPFAM" id="SSF53098">
    <property type="entry name" value="Ribonuclease H-like"/>
    <property type="match status" value="1"/>
</dbReference>
<name>A0ABX0T9S8_9MICO</name>
<organism evidence="1 2">
    <name type="scientific">Curtobacterium salicis</name>
    <dbReference type="NCBI Taxonomy" id="1779862"/>
    <lineage>
        <taxon>Bacteria</taxon>
        <taxon>Bacillati</taxon>
        <taxon>Actinomycetota</taxon>
        <taxon>Actinomycetes</taxon>
        <taxon>Micrococcales</taxon>
        <taxon>Microbacteriaceae</taxon>
        <taxon>Curtobacterium</taxon>
    </lineage>
</organism>
<comment type="caution">
    <text evidence="1">The sequence shown here is derived from an EMBL/GenBank/DDBJ whole genome shotgun (WGS) entry which is preliminary data.</text>
</comment>
<gene>
    <name evidence="1" type="ORF">E9228_002924</name>
</gene>
<reference evidence="1 2" key="1">
    <citation type="submission" date="2020-03" db="EMBL/GenBank/DDBJ databases">
        <title>Above-ground endophytic microbial communities from plants in different locations in the United States.</title>
        <authorList>
            <person name="Frank C."/>
        </authorList>
    </citation>
    <scope>NUCLEOTIDE SEQUENCE [LARGE SCALE GENOMIC DNA]</scope>
    <source>
        <strain evidence="1 2">WW7</strain>
    </source>
</reference>
<proteinExistence type="predicted"/>
<sequence>MDSPAVRLVIIVGLDLSLASTGVAVIRDGQVSLERVDAAASDDPLLSWRRIESTAQRTLRQVPAGALVVLEGPSWGSRFGKPDERHAQRWMVRGPLLACGHVVVIVSPRTRAKYAANDGKAQKRAVLASMRARHPDLTIRDHNVADALALAAMGARSFGSPIDGKPSKQQIEAMGAVSWPINEGSAS</sequence>
<accession>A0ABX0T9S8</accession>
<evidence type="ECO:0000313" key="2">
    <source>
        <dbReference type="Proteomes" id="UP001318300"/>
    </source>
</evidence>
<dbReference type="EC" id="3.1.22.4" evidence="1"/>
<dbReference type="InterPro" id="IPR012337">
    <property type="entry name" value="RNaseH-like_sf"/>
</dbReference>
<dbReference type="Proteomes" id="UP001318300">
    <property type="component" value="Unassembled WGS sequence"/>
</dbReference>
<protein>
    <submittedName>
        <fullName evidence="1">Crossover junction endodeoxyribonuclease RuvC</fullName>
        <ecNumber evidence="1">3.1.22.4</ecNumber>
    </submittedName>
</protein>
<dbReference type="EMBL" id="JAAOYO010000004">
    <property type="protein sequence ID" value="NII42266.1"/>
    <property type="molecule type" value="Genomic_DNA"/>
</dbReference>
<dbReference type="GO" id="GO:0016787">
    <property type="term" value="F:hydrolase activity"/>
    <property type="evidence" value="ECO:0007669"/>
    <property type="project" value="UniProtKB-KW"/>
</dbReference>